<evidence type="ECO:0000313" key="1">
    <source>
        <dbReference type="EMBL" id="MCI94975.1"/>
    </source>
</evidence>
<dbReference type="EMBL" id="LXQA011371927">
    <property type="protein sequence ID" value="MCI94975.1"/>
    <property type="molecule type" value="Genomic_DNA"/>
</dbReference>
<keyword evidence="2" id="KW-1185">Reference proteome</keyword>
<dbReference type="Proteomes" id="UP000265520">
    <property type="component" value="Unassembled WGS sequence"/>
</dbReference>
<sequence length="36" mass="3889">PVVEENPVEDKAIDMNEIAPEAAAEEAKTVKSFGFI</sequence>
<evidence type="ECO:0000313" key="2">
    <source>
        <dbReference type="Proteomes" id="UP000265520"/>
    </source>
</evidence>
<reference evidence="1 2" key="1">
    <citation type="journal article" date="2018" name="Front. Plant Sci.">
        <title>Red Clover (Trifolium pratense) and Zigzag Clover (T. medium) - A Picture of Genomic Similarities and Differences.</title>
        <authorList>
            <person name="Dluhosova J."/>
            <person name="Istvanek J."/>
            <person name="Nedelnik J."/>
            <person name="Repkova J."/>
        </authorList>
    </citation>
    <scope>NUCLEOTIDE SEQUENCE [LARGE SCALE GENOMIC DNA]</scope>
    <source>
        <strain evidence="2">cv. 10/8</strain>
        <tissue evidence="1">Leaf</tissue>
    </source>
</reference>
<proteinExistence type="predicted"/>
<name>A0A392W7V2_9FABA</name>
<protein>
    <submittedName>
        <fullName evidence="1">Uncharacterized protein</fullName>
    </submittedName>
</protein>
<feature type="non-terminal residue" evidence="1">
    <location>
        <position position="1"/>
    </location>
</feature>
<dbReference type="AlphaFoldDB" id="A0A392W7V2"/>
<comment type="caution">
    <text evidence="1">The sequence shown here is derived from an EMBL/GenBank/DDBJ whole genome shotgun (WGS) entry which is preliminary data.</text>
</comment>
<organism evidence="1 2">
    <name type="scientific">Trifolium medium</name>
    <dbReference type="NCBI Taxonomy" id="97028"/>
    <lineage>
        <taxon>Eukaryota</taxon>
        <taxon>Viridiplantae</taxon>
        <taxon>Streptophyta</taxon>
        <taxon>Embryophyta</taxon>
        <taxon>Tracheophyta</taxon>
        <taxon>Spermatophyta</taxon>
        <taxon>Magnoliopsida</taxon>
        <taxon>eudicotyledons</taxon>
        <taxon>Gunneridae</taxon>
        <taxon>Pentapetalae</taxon>
        <taxon>rosids</taxon>
        <taxon>fabids</taxon>
        <taxon>Fabales</taxon>
        <taxon>Fabaceae</taxon>
        <taxon>Papilionoideae</taxon>
        <taxon>50 kb inversion clade</taxon>
        <taxon>NPAAA clade</taxon>
        <taxon>Hologalegina</taxon>
        <taxon>IRL clade</taxon>
        <taxon>Trifolieae</taxon>
        <taxon>Trifolium</taxon>
    </lineage>
</organism>
<accession>A0A392W7V2</accession>